<gene>
    <name evidence="1" type="ORF">BAUCODRAFT_255248</name>
</gene>
<proteinExistence type="predicted"/>
<dbReference type="EMBL" id="KB445561">
    <property type="protein sequence ID" value="EMC92601.1"/>
    <property type="molecule type" value="Genomic_DNA"/>
</dbReference>
<evidence type="ECO:0000313" key="1">
    <source>
        <dbReference type="EMBL" id="EMC92601.1"/>
    </source>
</evidence>
<protein>
    <submittedName>
        <fullName evidence="1">Uncharacterized protein</fullName>
    </submittedName>
</protein>
<dbReference type="Proteomes" id="UP000011761">
    <property type="component" value="Unassembled WGS sequence"/>
</dbReference>
<name>M2M8B0_BAUPA</name>
<sequence>MPTPLSCSLVTPGKLHPPHMSGEVHLSATGEHWTPVPQHSQAVAGSSMLARYRTRVHRECLISNACETPNFHRCTS</sequence>
<dbReference type="AlphaFoldDB" id="M2M8B0"/>
<dbReference type="GeneID" id="19110312"/>
<dbReference type="RefSeq" id="XP_007680017.1">
    <property type="nucleotide sequence ID" value="XM_007681827.1"/>
</dbReference>
<dbReference type="HOGENOM" id="CLU_2654100_0_0_1"/>
<evidence type="ECO:0000313" key="2">
    <source>
        <dbReference type="Proteomes" id="UP000011761"/>
    </source>
</evidence>
<keyword evidence="2" id="KW-1185">Reference proteome</keyword>
<reference evidence="1 2" key="1">
    <citation type="journal article" date="2012" name="PLoS Pathog.">
        <title>Diverse lifestyles and strategies of plant pathogenesis encoded in the genomes of eighteen Dothideomycetes fungi.</title>
        <authorList>
            <person name="Ohm R.A."/>
            <person name="Feau N."/>
            <person name="Henrissat B."/>
            <person name="Schoch C.L."/>
            <person name="Horwitz B.A."/>
            <person name="Barry K.W."/>
            <person name="Condon B.J."/>
            <person name="Copeland A.C."/>
            <person name="Dhillon B."/>
            <person name="Glaser F."/>
            <person name="Hesse C.N."/>
            <person name="Kosti I."/>
            <person name="LaButti K."/>
            <person name="Lindquist E.A."/>
            <person name="Lucas S."/>
            <person name="Salamov A.A."/>
            <person name="Bradshaw R.E."/>
            <person name="Ciuffetti L."/>
            <person name="Hamelin R.C."/>
            <person name="Kema G.H.J."/>
            <person name="Lawrence C."/>
            <person name="Scott J.A."/>
            <person name="Spatafora J.W."/>
            <person name="Turgeon B.G."/>
            <person name="de Wit P.J.G.M."/>
            <person name="Zhong S."/>
            <person name="Goodwin S.B."/>
            <person name="Grigoriev I.V."/>
        </authorList>
    </citation>
    <scope>NUCLEOTIDE SEQUENCE [LARGE SCALE GENOMIC DNA]</scope>
    <source>
        <strain evidence="1 2">UAMH 10762</strain>
    </source>
</reference>
<dbReference type="KEGG" id="bcom:BAUCODRAFT_255248"/>
<accession>M2M8B0</accession>
<organism evidence="1 2">
    <name type="scientific">Baudoinia panamericana (strain UAMH 10762)</name>
    <name type="common">Angels' share fungus</name>
    <name type="synonym">Baudoinia compniacensis (strain UAMH 10762)</name>
    <dbReference type="NCBI Taxonomy" id="717646"/>
    <lineage>
        <taxon>Eukaryota</taxon>
        <taxon>Fungi</taxon>
        <taxon>Dikarya</taxon>
        <taxon>Ascomycota</taxon>
        <taxon>Pezizomycotina</taxon>
        <taxon>Dothideomycetes</taxon>
        <taxon>Dothideomycetidae</taxon>
        <taxon>Mycosphaerellales</taxon>
        <taxon>Teratosphaeriaceae</taxon>
        <taxon>Baudoinia</taxon>
    </lineage>
</organism>